<sequence length="353" mass="39674">MDFGIFNIMQQRDTSKSASQVFNESIEQTMVAEQLGYARSWYAEHHFSNYSLCPSPLMMCAHMAGRTTKIRVGTAVVVAPLYNPARLLAEIGMVDLLSGGRLDLGIGTGYQGYEFDRFGVDLANAREITSEVLDLIEIGLRAQAFEYNGQHLKQPRSSISCKPVQQPVPPIWYAGGDPDHLRRIARNDQTLFVSGVLGGVTRMKRTREMFEKAALAEGKDPKKVRLGVSRLAFVSNNKDDVRKYVECALYQQRLAVSLKQRREKVENDYIIDEEPYDEEPSIEAIMRNLPVGDVDSCIEKMVRLVRELRPVHICIQPQVGDMDHKKSLASMQLWAEEVIPAVLREVGDVQAAA</sequence>
<dbReference type="InterPro" id="IPR011251">
    <property type="entry name" value="Luciferase-like_dom"/>
</dbReference>
<dbReference type="SUPFAM" id="SSF51679">
    <property type="entry name" value="Bacterial luciferase-like"/>
    <property type="match status" value="1"/>
</dbReference>
<keyword evidence="1 4" id="KW-0560">Oxidoreductase</keyword>
<organism evidence="4 5">
    <name type="scientific">Oceanibacterium hippocampi</name>
    <dbReference type="NCBI Taxonomy" id="745714"/>
    <lineage>
        <taxon>Bacteria</taxon>
        <taxon>Pseudomonadati</taxon>
        <taxon>Pseudomonadota</taxon>
        <taxon>Alphaproteobacteria</taxon>
        <taxon>Sneathiellales</taxon>
        <taxon>Sneathiellaceae</taxon>
        <taxon>Oceanibacterium</taxon>
    </lineage>
</organism>
<dbReference type="GO" id="GO:0005829">
    <property type="term" value="C:cytosol"/>
    <property type="evidence" value="ECO:0007669"/>
    <property type="project" value="TreeGrafter"/>
</dbReference>
<dbReference type="GO" id="GO:0047646">
    <property type="term" value="F:alkanal monooxygenase (FMN-linked) activity"/>
    <property type="evidence" value="ECO:0007669"/>
    <property type="project" value="UniProtKB-EC"/>
</dbReference>
<dbReference type="EMBL" id="FWFR01000001">
    <property type="protein sequence ID" value="SLN41995.1"/>
    <property type="molecule type" value="Genomic_DNA"/>
</dbReference>
<evidence type="ECO:0000313" key="4">
    <source>
        <dbReference type="EMBL" id="SLN41995.1"/>
    </source>
</evidence>
<evidence type="ECO:0000313" key="5">
    <source>
        <dbReference type="Proteomes" id="UP000193200"/>
    </source>
</evidence>
<dbReference type="RefSeq" id="WP_085882991.1">
    <property type="nucleotide sequence ID" value="NZ_FWFR01000001.1"/>
</dbReference>
<dbReference type="AlphaFoldDB" id="A0A1Y5SKZ4"/>
<proteinExistence type="predicted"/>
<reference evidence="4 5" key="1">
    <citation type="submission" date="2017-03" db="EMBL/GenBank/DDBJ databases">
        <authorList>
            <person name="Afonso C.L."/>
            <person name="Miller P.J."/>
            <person name="Scott M.A."/>
            <person name="Spackman E."/>
            <person name="Goraichik I."/>
            <person name="Dimitrov K.M."/>
            <person name="Suarez D.L."/>
            <person name="Swayne D.E."/>
        </authorList>
    </citation>
    <scope>NUCLEOTIDE SEQUENCE [LARGE SCALE GENOMIC DNA]</scope>
    <source>
        <strain evidence="4 5">CECT 7691</strain>
    </source>
</reference>
<evidence type="ECO:0000259" key="3">
    <source>
        <dbReference type="Pfam" id="PF00296"/>
    </source>
</evidence>
<accession>A0A1Y5SKZ4</accession>
<feature type="domain" description="Luciferase-like" evidence="3">
    <location>
        <begin position="1"/>
        <end position="305"/>
    </location>
</feature>
<evidence type="ECO:0000256" key="2">
    <source>
        <dbReference type="ARBA" id="ARBA00023033"/>
    </source>
</evidence>
<dbReference type="Pfam" id="PF00296">
    <property type="entry name" value="Bac_luciferase"/>
    <property type="match status" value="1"/>
</dbReference>
<dbReference type="OrthoDB" id="8477406at2"/>
<name>A0A1Y5SKZ4_9PROT</name>
<dbReference type="InParanoid" id="A0A1Y5SKZ4"/>
<gene>
    <name evidence="4" type="primary">luxA</name>
    <name evidence="4" type="ORF">OCH7691_01773</name>
</gene>
<dbReference type="PANTHER" id="PTHR30137:SF8">
    <property type="entry name" value="BLR5498 PROTEIN"/>
    <property type="match status" value="1"/>
</dbReference>
<dbReference type="Gene3D" id="3.20.20.30">
    <property type="entry name" value="Luciferase-like domain"/>
    <property type="match status" value="1"/>
</dbReference>
<dbReference type="Proteomes" id="UP000193200">
    <property type="component" value="Unassembled WGS sequence"/>
</dbReference>
<dbReference type="InterPro" id="IPR036661">
    <property type="entry name" value="Luciferase-like_sf"/>
</dbReference>
<dbReference type="PANTHER" id="PTHR30137">
    <property type="entry name" value="LUCIFERASE-LIKE MONOOXYGENASE"/>
    <property type="match status" value="1"/>
</dbReference>
<keyword evidence="5" id="KW-1185">Reference proteome</keyword>
<dbReference type="EC" id="1.14.14.3" evidence="4"/>
<evidence type="ECO:0000256" key="1">
    <source>
        <dbReference type="ARBA" id="ARBA00023002"/>
    </source>
</evidence>
<keyword evidence="2 4" id="KW-0503">Monooxygenase</keyword>
<dbReference type="InterPro" id="IPR050766">
    <property type="entry name" value="Bact_Lucif_Oxidored"/>
</dbReference>
<protein>
    <submittedName>
        <fullName evidence="4">Alkanal monooxygenase alpha chain</fullName>
        <ecNumber evidence="4">1.14.14.3</ecNumber>
    </submittedName>
</protein>